<keyword evidence="3" id="KW-1185">Reference proteome</keyword>
<proteinExistence type="predicted"/>
<sequence>MPVLQSTLIPSSLEPESKRGSMDAQKEGERAQSQAVLGPRNCYGCISMGENKAMLLGHTDGKLSNFTATLSTEGVLSTEPLK</sequence>
<dbReference type="Proteomes" id="UP000265618">
    <property type="component" value="Unassembled WGS sequence"/>
</dbReference>
<dbReference type="EMBL" id="BDIP01005315">
    <property type="protein sequence ID" value="GIQ89686.1"/>
    <property type="molecule type" value="Genomic_DNA"/>
</dbReference>
<evidence type="ECO:0000256" key="1">
    <source>
        <dbReference type="SAM" id="MobiDB-lite"/>
    </source>
</evidence>
<accession>A0A9K3D6C1</accession>
<evidence type="ECO:0000313" key="2">
    <source>
        <dbReference type="EMBL" id="GIQ89686.1"/>
    </source>
</evidence>
<organism evidence="2 3">
    <name type="scientific">Kipferlia bialata</name>
    <dbReference type="NCBI Taxonomy" id="797122"/>
    <lineage>
        <taxon>Eukaryota</taxon>
        <taxon>Metamonada</taxon>
        <taxon>Carpediemonas-like organisms</taxon>
        <taxon>Kipferlia</taxon>
    </lineage>
</organism>
<feature type="region of interest" description="Disordered" evidence="1">
    <location>
        <begin position="1"/>
        <end position="34"/>
    </location>
</feature>
<feature type="compositionally biased region" description="Basic and acidic residues" evidence="1">
    <location>
        <begin position="15"/>
        <end position="30"/>
    </location>
</feature>
<feature type="non-terminal residue" evidence="2">
    <location>
        <position position="1"/>
    </location>
</feature>
<gene>
    <name evidence="2" type="ORF">KIPB_012227</name>
</gene>
<comment type="caution">
    <text evidence="2">The sequence shown here is derived from an EMBL/GenBank/DDBJ whole genome shotgun (WGS) entry which is preliminary data.</text>
</comment>
<name>A0A9K3D6C1_9EUKA</name>
<dbReference type="AlphaFoldDB" id="A0A9K3D6C1"/>
<protein>
    <submittedName>
        <fullName evidence="2">Uncharacterized protein</fullName>
    </submittedName>
</protein>
<evidence type="ECO:0000313" key="3">
    <source>
        <dbReference type="Proteomes" id="UP000265618"/>
    </source>
</evidence>
<feature type="compositionally biased region" description="Polar residues" evidence="1">
    <location>
        <begin position="1"/>
        <end position="10"/>
    </location>
</feature>
<reference evidence="2 3" key="1">
    <citation type="journal article" date="2018" name="PLoS ONE">
        <title>The draft genome of Kipferlia bialata reveals reductive genome evolution in fornicate parasites.</title>
        <authorList>
            <person name="Tanifuji G."/>
            <person name="Takabayashi S."/>
            <person name="Kume K."/>
            <person name="Takagi M."/>
            <person name="Nakayama T."/>
            <person name="Kamikawa R."/>
            <person name="Inagaki Y."/>
            <person name="Hashimoto T."/>
        </authorList>
    </citation>
    <scope>NUCLEOTIDE SEQUENCE [LARGE SCALE GENOMIC DNA]</scope>
    <source>
        <strain evidence="2">NY0173</strain>
    </source>
</reference>